<dbReference type="Pfam" id="PF00954">
    <property type="entry name" value="S_locus_glycop"/>
    <property type="match status" value="1"/>
</dbReference>
<name>A0A2P2IMF7_RHIMU</name>
<sequence>MLEAPFAASSPTHTLSRLFKLLTIFLCFCHSWICLARDTLTIDTPLKDNKGATLVSAGERFELGFFTPSGGDGRYLGIWYYRSRPRIFVWVANRGSSIMDSSGIFAIADENLRLLGARKEYYWSPEGVESSKNFSNWTLKLRDSGNLVLSSPEILWQSFEHPTDTFLPGMYLGPAMNLTSWTSQADPKPGDFTFQFDQDISEYIIKNESTTYWKSGVLTNSEGLDNGSLPSVFYFLRNCSTSGSAGSKAAPKTINYAYKCIDHGNLRLVLKYNGELQLLLWDTENASWNLLRKEPRDRCSVFDACGNFATCNSNRASYCKCLPGFEPTSPNNWNSWDFQEGCIKAWPICSSNENNVTNFLNLKDTRLRNYDENPQVSNVTECEEECLMSCKCQAYSYRKAERRDASSTCLIWNENLGSIQEQYNDGHELNVRVPLSYISESSFFCLTIK</sequence>
<dbReference type="PROSITE" id="PS50026">
    <property type="entry name" value="EGF_3"/>
    <property type="match status" value="1"/>
</dbReference>
<evidence type="ECO:0000256" key="3">
    <source>
        <dbReference type="ARBA" id="ARBA00023157"/>
    </source>
</evidence>
<comment type="catalytic activity">
    <reaction evidence="6">
        <text>L-seryl-[protein] + ATP = O-phospho-L-seryl-[protein] + ADP + H(+)</text>
        <dbReference type="Rhea" id="RHEA:17989"/>
        <dbReference type="Rhea" id="RHEA-COMP:9863"/>
        <dbReference type="Rhea" id="RHEA-COMP:11604"/>
        <dbReference type="ChEBI" id="CHEBI:15378"/>
        <dbReference type="ChEBI" id="CHEBI:29999"/>
        <dbReference type="ChEBI" id="CHEBI:30616"/>
        <dbReference type="ChEBI" id="CHEBI:83421"/>
        <dbReference type="ChEBI" id="CHEBI:456216"/>
        <dbReference type="EC" id="2.7.11.1"/>
    </reaction>
</comment>
<keyword evidence="2" id="KW-0732">Signal</keyword>
<keyword evidence="4" id="KW-0325">Glycoprotein</keyword>
<accession>A0A2P2IMF7</accession>
<evidence type="ECO:0000313" key="11">
    <source>
        <dbReference type="EMBL" id="MBW82356.1"/>
    </source>
</evidence>
<dbReference type="PANTHER" id="PTHR32444:SF235">
    <property type="entry name" value="OS01G0783900 PROTEIN"/>
    <property type="match status" value="1"/>
</dbReference>
<evidence type="ECO:0000256" key="6">
    <source>
        <dbReference type="ARBA" id="ARBA00048679"/>
    </source>
</evidence>
<dbReference type="InterPro" id="IPR003609">
    <property type="entry name" value="Pan_app"/>
</dbReference>
<dbReference type="PANTHER" id="PTHR32444">
    <property type="entry name" value="BULB-TYPE LECTIN DOMAIN-CONTAINING PROTEIN"/>
    <property type="match status" value="1"/>
</dbReference>
<dbReference type="Pfam" id="PF01453">
    <property type="entry name" value="B_lectin"/>
    <property type="match status" value="1"/>
</dbReference>
<evidence type="ECO:0000256" key="1">
    <source>
        <dbReference type="ARBA" id="ARBA00012513"/>
    </source>
</evidence>
<dbReference type="SUPFAM" id="SSF51110">
    <property type="entry name" value="alpha-D-mannose-specific plant lectins"/>
    <property type="match status" value="1"/>
</dbReference>
<evidence type="ECO:0000259" key="10">
    <source>
        <dbReference type="PROSITE" id="PS50948"/>
    </source>
</evidence>
<dbReference type="EMBL" id="GGEC01001873">
    <property type="protein sequence ID" value="MBW82356.1"/>
    <property type="molecule type" value="Transcribed_RNA"/>
</dbReference>
<dbReference type="SUPFAM" id="SSF57414">
    <property type="entry name" value="Hairpin loop containing domain-like"/>
    <property type="match status" value="1"/>
</dbReference>
<dbReference type="AlphaFoldDB" id="A0A2P2IMF7"/>
<protein>
    <recommendedName>
        <fullName evidence="1">non-specific serine/threonine protein kinase</fullName>
        <ecNumber evidence="1">2.7.11.1</ecNumber>
    </recommendedName>
</protein>
<dbReference type="SMART" id="SM00108">
    <property type="entry name" value="B_lectin"/>
    <property type="match status" value="1"/>
</dbReference>
<dbReference type="InterPro" id="IPR000742">
    <property type="entry name" value="EGF"/>
</dbReference>
<dbReference type="EMBL" id="GGEC01001872">
    <property type="protein sequence ID" value="MBW82355.1"/>
    <property type="molecule type" value="Transcribed_RNA"/>
</dbReference>
<dbReference type="CDD" id="cd01098">
    <property type="entry name" value="PAN_AP_plant"/>
    <property type="match status" value="1"/>
</dbReference>
<proteinExistence type="predicted"/>
<dbReference type="Pfam" id="PF08276">
    <property type="entry name" value="PAN_2"/>
    <property type="match status" value="1"/>
</dbReference>
<dbReference type="CDD" id="cd00028">
    <property type="entry name" value="B_lectin"/>
    <property type="match status" value="1"/>
</dbReference>
<dbReference type="GO" id="GO:0048544">
    <property type="term" value="P:recognition of pollen"/>
    <property type="evidence" value="ECO:0007669"/>
    <property type="project" value="InterPro"/>
</dbReference>
<comment type="catalytic activity">
    <reaction evidence="5">
        <text>L-threonyl-[protein] + ATP = O-phospho-L-threonyl-[protein] + ADP + H(+)</text>
        <dbReference type="Rhea" id="RHEA:46608"/>
        <dbReference type="Rhea" id="RHEA-COMP:11060"/>
        <dbReference type="Rhea" id="RHEA-COMP:11605"/>
        <dbReference type="ChEBI" id="CHEBI:15378"/>
        <dbReference type="ChEBI" id="CHEBI:30013"/>
        <dbReference type="ChEBI" id="CHEBI:30616"/>
        <dbReference type="ChEBI" id="CHEBI:61977"/>
        <dbReference type="ChEBI" id="CHEBI:456216"/>
        <dbReference type="EC" id="2.7.11.1"/>
    </reaction>
</comment>
<evidence type="ECO:0000256" key="5">
    <source>
        <dbReference type="ARBA" id="ARBA00047899"/>
    </source>
</evidence>
<evidence type="ECO:0000256" key="2">
    <source>
        <dbReference type="ARBA" id="ARBA00022729"/>
    </source>
</evidence>
<feature type="domain" description="Apple" evidence="10">
    <location>
        <begin position="349"/>
        <end position="442"/>
    </location>
</feature>
<evidence type="ECO:0000256" key="4">
    <source>
        <dbReference type="ARBA" id="ARBA00023180"/>
    </source>
</evidence>
<dbReference type="PROSITE" id="PS50948">
    <property type="entry name" value="PAN"/>
    <property type="match status" value="1"/>
</dbReference>
<keyword evidence="7" id="KW-0245">EGF-like domain</keyword>
<dbReference type="InterPro" id="IPR001480">
    <property type="entry name" value="Bulb-type_lectin_dom"/>
</dbReference>
<comment type="caution">
    <text evidence="7">Lacks conserved residue(s) required for the propagation of feature annotation.</text>
</comment>
<keyword evidence="3" id="KW-1015">Disulfide bond</keyword>
<dbReference type="InterPro" id="IPR036426">
    <property type="entry name" value="Bulb-type_lectin_dom_sf"/>
</dbReference>
<dbReference type="InterPro" id="IPR000858">
    <property type="entry name" value="S_locus_glycoprot_dom"/>
</dbReference>
<dbReference type="SMART" id="SM00473">
    <property type="entry name" value="PAN_AP"/>
    <property type="match status" value="1"/>
</dbReference>
<dbReference type="EC" id="2.7.11.1" evidence="1"/>
<dbReference type="Gene3D" id="2.90.10.10">
    <property type="entry name" value="Bulb-type lectin domain"/>
    <property type="match status" value="1"/>
</dbReference>
<dbReference type="GO" id="GO:0004674">
    <property type="term" value="F:protein serine/threonine kinase activity"/>
    <property type="evidence" value="ECO:0007669"/>
    <property type="project" value="UniProtKB-EC"/>
</dbReference>
<evidence type="ECO:0000256" key="7">
    <source>
        <dbReference type="PROSITE-ProRule" id="PRU00076"/>
    </source>
</evidence>
<feature type="domain" description="EGF-like" evidence="8">
    <location>
        <begin position="295"/>
        <end position="331"/>
    </location>
</feature>
<reference evidence="11" key="1">
    <citation type="submission" date="2018-02" db="EMBL/GenBank/DDBJ databases">
        <title>Rhizophora mucronata_Transcriptome.</title>
        <authorList>
            <person name="Meera S.P."/>
            <person name="Sreeshan A."/>
            <person name="Augustine A."/>
        </authorList>
    </citation>
    <scope>NUCLEOTIDE SEQUENCE</scope>
    <source>
        <tissue evidence="11">Leaf</tissue>
    </source>
</reference>
<evidence type="ECO:0000259" key="9">
    <source>
        <dbReference type="PROSITE" id="PS50927"/>
    </source>
</evidence>
<dbReference type="PROSITE" id="PS50927">
    <property type="entry name" value="BULB_LECTIN"/>
    <property type="match status" value="1"/>
</dbReference>
<feature type="domain" description="Bulb-type lectin" evidence="9">
    <location>
        <begin position="39"/>
        <end position="162"/>
    </location>
</feature>
<organism evidence="11">
    <name type="scientific">Rhizophora mucronata</name>
    <name type="common">Asiatic mangrove</name>
    <dbReference type="NCBI Taxonomy" id="61149"/>
    <lineage>
        <taxon>Eukaryota</taxon>
        <taxon>Viridiplantae</taxon>
        <taxon>Streptophyta</taxon>
        <taxon>Embryophyta</taxon>
        <taxon>Tracheophyta</taxon>
        <taxon>Spermatophyta</taxon>
        <taxon>Magnoliopsida</taxon>
        <taxon>eudicotyledons</taxon>
        <taxon>Gunneridae</taxon>
        <taxon>Pentapetalae</taxon>
        <taxon>rosids</taxon>
        <taxon>fabids</taxon>
        <taxon>Malpighiales</taxon>
        <taxon>Rhizophoraceae</taxon>
        <taxon>Rhizophora</taxon>
    </lineage>
</organism>
<evidence type="ECO:0000259" key="8">
    <source>
        <dbReference type="PROSITE" id="PS50026"/>
    </source>
</evidence>